<keyword evidence="9" id="KW-0479">Metal-binding</keyword>
<dbReference type="Proteomes" id="UP000629287">
    <property type="component" value="Unassembled WGS sequence"/>
</dbReference>
<keyword evidence="11" id="KW-0862">Zinc</keyword>
<evidence type="ECO:0000256" key="7">
    <source>
        <dbReference type="ARBA" id="ARBA00022525"/>
    </source>
</evidence>
<keyword evidence="10 15" id="KW-0378">Hydrolase</keyword>
<dbReference type="RefSeq" id="WP_050398869.1">
    <property type="nucleotide sequence ID" value="NZ_JADBGF010000001.1"/>
</dbReference>
<evidence type="ECO:0000256" key="5">
    <source>
        <dbReference type="ARBA" id="ARBA00012325"/>
    </source>
</evidence>
<sequence length="85" mass="9173">MHLEVGDAQLYKPSRIVVHELGHILSLPDMYPGAPCPKVMSGAWGGADCPNDQPDAEEIAAVTDFFAKNNVGDRVPWWGSGLVAR</sequence>
<evidence type="ECO:0000256" key="8">
    <source>
        <dbReference type="ARBA" id="ARBA00022670"/>
    </source>
</evidence>
<dbReference type="SUPFAM" id="SSF55486">
    <property type="entry name" value="Metalloproteases ('zincins'), catalytic domain"/>
    <property type="match status" value="1"/>
</dbReference>
<dbReference type="GO" id="GO:0006508">
    <property type="term" value="P:proteolysis"/>
    <property type="evidence" value="ECO:0007669"/>
    <property type="project" value="UniProtKB-KW"/>
</dbReference>
<dbReference type="GO" id="GO:0004222">
    <property type="term" value="F:metalloendopeptidase activity"/>
    <property type="evidence" value="ECO:0007669"/>
    <property type="project" value="InterPro"/>
</dbReference>
<evidence type="ECO:0000256" key="1">
    <source>
        <dbReference type="ARBA" id="ARBA00000612"/>
    </source>
</evidence>
<comment type="similarity">
    <text evidence="4">Belongs to the peptidase M7 family.</text>
</comment>
<proteinExistence type="inferred from homology"/>
<dbReference type="AlphaFoldDB" id="A0A8I0P1V1"/>
<keyword evidence="8" id="KW-0645">Protease</keyword>
<dbReference type="Pfam" id="PF02031">
    <property type="entry name" value="Peptidase_M7"/>
    <property type="match status" value="1"/>
</dbReference>
<evidence type="ECO:0000256" key="11">
    <source>
        <dbReference type="ARBA" id="ARBA00022833"/>
    </source>
</evidence>
<keyword evidence="12" id="KW-0482">Metalloprotease</keyword>
<dbReference type="InterPro" id="IPR000013">
    <property type="entry name" value="Peptidase_M7"/>
</dbReference>
<evidence type="ECO:0000256" key="2">
    <source>
        <dbReference type="ARBA" id="ARBA00001947"/>
    </source>
</evidence>
<dbReference type="Gene3D" id="3.40.390.10">
    <property type="entry name" value="Collagenase (Catalytic Domain)"/>
    <property type="match status" value="1"/>
</dbReference>
<comment type="catalytic activity">
    <reaction evidence="1">
        <text>Hydrolyzes proteins with a preference for Tyr or Phe in the P1' position. Has no action on amino-acid p-nitroanilides.</text>
        <dbReference type="EC" id="3.4.24.77"/>
    </reaction>
</comment>
<evidence type="ECO:0000256" key="6">
    <source>
        <dbReference type="ARBA" id="ARBA00019129"/>
    </source>
</evidence>
<evidence type="ECO:0000256" key="14">
    <source>
        <dbReference type="ARBA" id="ARBA00029927"/>
    </source>
</evidence>
<organism evidence="15 16">
    <name type="scientific">Streptomyces stelliscabiei</name>
    <dbReference type="NCBI Taxonomy" id="146820"/>
    <lineage>
        <taxon>Bacteria</taxon>
        <taxon>Bacillati</taxon>
        <taxon>Actinomycetota</taxon>
        <taxon>Actinomycetes</taxon>
        <taxon>Kitasatosporales</taxon>
        <taxon>Streptomycetaceae</taxon>
        <taxon>Streptomyces</taxon>
    </lineage>
</organism>
<protein>
    <recommendedName>
        <fullName evidence="6">Extracellular small neutral protease</fullName>
        <ecNumber evidence="5">3.4.24.77</ecNumber>
    </recommendedName>
    <alternativeName>
        <fullName evidence="14">Snapalysin</fullName>
    </alternativeName>
</protein>
<evidence type="ECO:0000256" key="13">
    <source>
        <dbReference type="ARBA" id="ARBA00023157"/>
    </source>
</evidence>
<gene>
    <name evidence="15" type="ORF">H4687_000624</name>
</gene>
<evidence type="ECO:0000313" key="15">
    <source>
        <dbReference type="EMBL" id="MBE1594495.1"/>
    </source>
</evidence>
<dbReference type="EC" id="3.4.24.77" evidence="5"/>
<evidence type="ECO:0000256" key="3">
    <source>
        <dbReference type="ARBA" id="ARBA00004613"/>
    </source>
</evidence>
<dbReference type="GO" id="GO:0005576">
    <property type="term" value="C:extracellular region"/>
    <property type="evidence" value="ECO:0007669"/>
    <property type="project" value="UniProtKB-SubCell"/>
</dbReference>
<comment type="cofactor">
    <cofactor evidence="2">
        <name>Zn(2+)</name>
        <dbReference type="ChEBI" id="CHEBI:29105"/>
    </cofactor>
</comment>
<evidence type="ECO:0000313" key="16">
    <source>
        <dbReference type="Proteomes" id="UP000629287"/>
    </source>
</evidence>
<dbReference type="EMBL" id="JADBGF010000001">
    <property type="protein sequence ID" value="MBE1594495.1"/>
    <property type="molecule type" value="Genomic_DNA"/>
</dbReference>
<reference evidence="15 16" key="1">
    <citation type="submission" date="2020-10" db="EMBL/GenBank/DDBJ databases">
        <title>Sequencing the genomes of 1000 actinobacteria strains.</title>
        <authorList>
            <person name="Klenk H.-P."/>
        </authorList>
    </citation>
    <scope>NUCLEOTIDE SEQUENCE [LARGE SCALE GENOMIC DNA]</scope>
    <source>
        <strain evidence="15 16">DSM 41803</strain>
    </source>
</reference>
<keyword evidence="16" id="KW-1185">Reference proteome</keyword>
<evidence type="ECO:0000256" key="4">
    <source>
        <dbReference type="ARBA" id="ARBA00006571"/>
    </source>
</evidence>
<comment type="caution">
    <text evidence="15">The sequence shown here is derived from an EMBL/GenBank/DDBJ whole genome shotgun (WGS) entry which is preliminary data.</text>
</comment>
<name>A0A8I0P1V1_9ACTN</name>
<keyword evidence="7" id="KW-0964">Secreted</keyword>
<comment type="subcellular location">
    <subcellularLocation>
        <location evidence="3">Secreted</location>
    </subcellularLocation>
</comment>
<accession>A0A8I0P1V1</accession>
<evidence type="ECO:0000256" key="10">
    <source>
        <dbReference type="ARBA" id="ARBA00022801"/>
    </source>
</evidence>
<dbReference type="GO" id="GO:0008270">
    <property type="term" value="F:zinc ion binding"/>
    <property type="evidence" value="ECO:0007669"/>
    <property type="project" value="InterPro"/>
</dbReference>
<dbReference type="GeneID" id="86833851"/>
<evidence type="ECO:0000256" key="12">
    <source>
        <dbReference type="ARBA" id="ARBA00023049"/>
    </source>
</evidence>
<dbReference type="InterPro" id="IPR024079">
    <property type="entry name" value="MetalloPept_cat_dom_sf"/>
</dbReference>
<keyword evidence="13" id="KW-1015">Disulfide bond</keyword>
<evidence type="ECO:0000256" key="9">
    <source>
        <dbReference type="ARBA" id="ARBA00022723"/>
    </source>
</evidence>